<dbReference type="AlphaFoldDB" id="A0A0V0I408"/>
<proteinExistence type="predicted"/>
<name>A0A0V0I408_SOLCH</name>
<accession>A0A0V0I408</accession>
<sequence length="70" mass="8164">MYFLQHWYKMYINILSTPSLVGMYTMYAPNLIHICSILRLQIGFVNICHKLIIQVDETCHNANTCLTISI</sequence>
<reference evidence="1" key="1">
    <citation type="submission" date="2015-12" db="EMBL/GenBank/DDBJ databases">
        <title>Gene expression during late stages of embryo sac development: a critical building block for successful pollen-pistil interactions.</title>
        <authorList>
            <person name="Liu Y."/>
            <person name="Joly V."/>
            <person name="Sabar M."/>
            <person name="Matton D.P."/>
        </authorList>
    </citation>
    <scope>NUCLEOTIDE SEQUENCE</scope>
</reference>
<dbReference type="EMBL" id="GEDG01011289">
    <property type="protein sequence ID" value="JAP27326.1"/>
    <property type="molecule type" value="Transcribed_RNA"/>
</dbReference>
<protein>
    <submittedName>
        <fullName evidence="1">Putative ovule protein</fullName>
    </submittedName>
</protein>
<organism evidence="1">
    <name type="scientific">Solanum chacoense</name>
    <name type="common">Chaco potato</name>
    <dbReference type="NCBI Taxonomy" id="4108"/>
    <lineage>
        <taxon>Eukaryota</taxon>
        <taxon>Viridiplantae</taxon>
        <taxon>Streptophyta</taxon>
        <taxon>Embryophyta</taxon>
        <taxon>Tracheophyta</taxon>
        <taxon>Spermatophyta</taxon>
        <taxon>Magnoliopsida</taxon>
        <taxon>eudicotyledons</taxon>
        <taxon>Gunneridae</taxon>
        <taxon>Pentapetalae</taxon>
        <taxon>asterids</taxon>
        <taxon>lamiids</taxon>
        <taxon>Solanales</taxon>
        <taxon>Solanaceae</taxon>
        <taxon>Solanoideae</taxon>
        <taxon>Solaneae</taxon>
        <taxon>Solanum</taxon>
    </lineage>
</organism>
<evidence type="ECO:0000313" key="1">
    <source>
        <dbReference type="EMBL" id="JAP27326.1"/>
    </source>
</evidence>